<dbReference type="Gene3D" id="1.25.40.10">
    <property type="entry name" value="Tetratricopeptide repeat domain"/>
    <property type="match status" value="1"/>
</dbReference>
<evidence type="ECO:0000313" key="3">
    <source>
        <dbReference type="EMBL" id="AII15291.1"/>
    </source>
</evidence>
<proteinExistence type="predicted"/>
<feature type="compositionally biased region" description="Polar residues" evidence="1">
    <location>
        <begin position="149"/>
        <end position="163"/>
    </location>
</feature>
<sequence>MRRTLLVIALLWAVTLNAEVSVFDAGNLDKENPYGLTENEKILLKNKQKVEKLNQNIGSVQSDISYAQESIEGLRTVVDGLNQSSVNLDTRISELENKININDVNVTNEITDLKKIVKKNQAIQEENYKKITKAISELSSLIDSINSSKTGNVAGQNEQTPSDNIEKKSNLDGKSLADILKDADNAYKKKDYVNAKAYFEHLADKNHKPAYSNFMLGEIEYAQKNYLQAIPYYQNSVELYDKADYMPKLLYHTAISFDKTGDKKSANKFYGALKQAYPDSKEAKASPNRK</sequence>
<dbReference type="Proteomes" id="UP000028486">
    <property type="component" value="Chromosome"/>
</dbReference>
<gene>
    <name evidence="3" type="primary">ybgF</name>
    <name evidence="3" type="ORF">CIG1485E_1468</name>
</gene>
<dbReference type="InterPro" id="IPR019734">
    <property type="entry name" value="TPR_rpt"/>
</dbReference>
<name>A0A076FBE8_9BACT</name>
<dbReference type="AlphaFoldDB" id="A0A076FBE8"/>
<keyword evidence="4" id="KW-1185">Reference proteome</keyword>
<feature type="signal peptide" evidence="2">
    <location>
        <begin position="1"/>
        <end position="18"/>
    </location>
</feature>
<dbReference type="Pfam" id="PF13174">
    <property type="entry name" value="TPR_6"/>
    <property type="match status" value="1"/>
</dbReference>
<dbReference type="KEGG" id="caj:CIG1485E_1468"/>
<keyword evidence="2" id="KW-0732">Signal</keyword>
<accession>A0A076FBE8</accession>
<feature type="region of interest" description="Disordered" evidence="1">
    <location>
        <begin position="149"/>
        <end position="168"/>
    </location>
</feature>
<evidence type="ECO:0000256" key="2">
    <source>
        <dbReference type="SAM" id="SignalP"/>
    </source>
</evidence>
<dbReference type="STRING" id="1244531.CIG2463D_1661"/>
<evidence type="ECO:0000256" key="1">
    <source>
        <dbReference type="SAM" id="MobiDB-lite"/>
    </source>
</evidence>
<protein>
    <submittedName>
        <fullName evidence="3">Tol-Pal system protein YbgF</fullName>
    </submittedName>
</protein>
<dbReference type="OrthoDB" id="5338882at2"/>
<evidence type="ECO:0000313" key="4">
    <source>
        <dbReference type="Proteomes" id="UP000028486"/>
    </source>
</evidence>
<dbReference type="SUPFAM" id="SSF81901">
    <property type="entry name" value="HCP-like"/>
    <property type="match status" value="1"/>
</dbReference>
<dbReference type="RefSeq" id="WP_038455050.1">
    <property type="nucleotide sequence ID" value="NZ_CP009043.1"/>
</dbReference>
<dbReference type="HOGENOM" id="CLU_066841_0_0_7"/>
<dbReference type="InterPro" id="IPR011990">
    <property type="entry name" value="TPR-like_helical_dom_sf"/>
</dbReference>
<organism evidence="3 4">
    <name type="scientific">Campylobacter iguaniorum</name>
    <dbReference type="NCBI Taxonomy" id="1244531"/>
    <lineage>
        <taxon>Bacteria</taxon>
        <taxon>Pseudomonadati</taxon>
        <taxon>Campylobacterota</taxon>
        <taxon>Epsilonproteobacteria</taxon>
        <taxon>Campylobacterales</taxon>
        <taxon>Campylobacteraceae</taxon>
        <taxon>Campylobacter</taxon>
    </lineage>
</organism>
<feature type="chain" id="PRO_5001712111" evidence="2">
    <location>
        <begin position="19"/>
        <end position="290"/>
    </location>
</feature>
<reference evidence="4" key="1">
    <citation type="journal article" date="2014" name="Genome Announc.">
        <title>Complete Genome Sequence of Campylobacter iguaniorum Strain 1485ET, Isolated from a Bearded Dragon (Pogona vitticeps).</title>
        <authorList>
            <person name="Gilbert M.J."/>
            <person name="Miller W.G."/>
            <person name="Yee E."/>
            <person name="Kik M."/>
            <person name="Wagenaar J.A."/>
            <person name="Duim B."/>
        </authorList>
    </citation>
    <scope>NUCLEOTIDE SEQUENCE [LARGE SCALE GENOMIC DNA]</scope>
    <source>
        <strain evidence="4">1485E</strain>
    </source>
</reference>
<dbReference type="eggNOG" id="COG0457">
    <property type="taxonomic scope" value="Bacteria"/>
</dbReference>
<dbReference type="EMBL" id="CP009043">
    <property type="protein sequence ID" value="AII15291.1"/>
    <property type="molecule type" value="Genomic_DNA"/>
</dbReference>